<sequence length="98" mass="10902">MDHHNYARYLTVYFISLLNLSDSHPGAESLLRNNGFSVCRSDVPASRTAVDLTIEQTINRHAKTRGGIVGFSRSLPDGPDTTVQAMFLPLMTWLILVI</sequence>
<protein>
    <submittedName>
        <fullName evidence="1">Uncharacterized protein</fullName>
    </submittedName>
</protein>
<dbReference type="Proteomes" id="UP001283361">
    <property type="component" value="Unassembled WGS sequence"/>
</dbReference>
<proteinExistence type="predicted"/>
<comment type="caution">
    <text evidence="1">The sequence shown here is derived from an EMBL/GenBank/DDBJ whole genome shotgun (WGS) entry which is preliminary data.</text>
</comment>
<name>A0AAE0Y5F7_9GAST</name>
<dbReference type="AlphaFoldDB" id="A0AAE0Y5F7"/>
<gene>
    <name evidence="1" type="ORF">RRG08_026542</name>
</gene>
<organism evidence="1 2">
    <name type="scientific">Elysia crispata</name>
    <name type="common">lettuce slug</name>
    <dbReference type="NCBI Taxonomy" id="231223"/>
    <lineage>
        <taxon>Eukaryota</taxon>
        <taxon>Metazoa</taxon>
        <taxon>Spiralia</taxon>
        <taxon>Lophotrochozoa</taxon>
        <taxon>Mollusca</taxon>
        <taxon>Gastropoda</taxon>
        <taxon>Heterobranchia</taxon>
        <taxon>Euthyneura</taxon>
        <taxon>Panpulmonata</taxon>
        <taxon>Sacoglossa</taxon>
        <taxon>Placobranchoidea</taxon>
        <taxon>Plakobranchidae</taxon>
        <taxon>Elysia</taxon>
    </lineage>
</organism>
<reference evidence="1" key="1">
    <citation type="journal article" date="2023" name="G3 (Bethesda)">
        <title>A reference genome for the long-term kleptoplast-retaining sea slug Elysia crispata morphotype clarki.</title>
        <authorList>
            <person name="Eastman K.E."/>
            <person name="Pendleton A.L."/>
            <person name="Shaikh M.A."/>
            <person name="Suttiyut T."/>
            <person name="Ogas R."/>
            <person name="Tomko P."/>
            <person name="Gavelis G."/>
            <person name="Widhalm J.R."/>
            <person name="Wisecaver J.H."/>
        </authorList>
    </citation>
    <scope>NUCLEOTIDE SEQUENCE</scope>
    <source>
        <strain evidence="1">ECLA1</strain>
    </source>
</reference>
<evidence type="ECO:0000313" key="2">
    <source>
        <dbReference type="Proteomes" id="UP001283361"/>
    </source>
</evidence>
<accession>A0AAE0Y5F7</accession>
<keyword evidence="2" id="KW-1185">Reference proteome</keyword>
<evidence type="ECO:0000313" key="1">
    <source>
        <dbReference type="EMBL" id="KAK3732160.1"/>
    </source>
</evidence>
<dbReference type="EMBL" id="JAWDGP010006980">
    <property type="protein sequence ID" value="KAK3732160.1"/>
    <property type="molecule type" value="Genomic_DNA"/>
</dbReference>